<dbReference type="STRING" id="60517.A0A0R3VTF0"/>
<feature type="transmembrane region" description="Helical" evidence="1">
    <location>
        <begin position="133"/>
        <end position="152"/>
    </location>
</feature>
<evidence type="ECO:0000256" key="1">
    <source>
        <dbReference type="SAM" id="Phobius"/>
    </source>
</evidence>
<dbReference type="EMBL" id="UYRS01000065">
    <property type="protein sequence ID" value="VDK21119.1"/>
    <property type="molecule type" value="Genomic_DNA"/>
</dbReference>
<keyword evidence="1" id="KW-1133">Transmembrane helix</keyword>
<accession>A0A0R3VTF0</accession>
<keyword evidence="1" id="KW-0812">Transmembrane</keyword>
<name>A0A0R3VTF0_TAEAS</name>
<protein>
    <submittedName>
        <fullName evidence="4">DUF4801 domain-containing protein</fullName>
    </submittedName>
</protein>
<evidence type="ECO:0000313" key="4">
    <source>
        <dbReference type="WBParaSite" id="TASK_0000050801-mRNA-1"/>
    </source>
</evidence>
<evidence type="ECO:0000313" key="2">
    <source>
        <dbReference type="EMBL" id="VDK21119.1"/>
    </source>
</evidence>
<feature type="transmembrane region" description="Helical" evidence="1">
    <location>
        <begin position="79"/>
        <end position="105"/>
    </location>
</feature>
<gene>
    <name evidence="2" type="ORF">TASK_LOCUS509</name>
</gene>
<evidence type="ECO:0000313" key="3">
    <source>
        <dbReference type="Proteomes" id="UP000282613"/>
    </source>
</evidence>
<reference evidence="2 3" key="2">
    <citation type="submission" date="2018-11" db="EMBL/GenBank/DDBJ databases">
        <authorList>
            <consortium name="Pathogen Informatics"/>
        </authorList>
    </citation>
    <scope>NUCLEOTIDE SEQUENCE [LARGE SCALE GENOMIC DNA]</scope>
</reference>
<proteinExistence type="predicted"/>
<reference evidence="4" key="1">
    <citation type="submission" date="2017-02" db="UniProtKB">
        <authorList>
            <consortium name="WormBaseParasite"/>
        </authorList>
    </citation>
    <scope>IDENTIFICATION</scope>
</reference>
<organism evidence="4">
    <name type="scientific">Taenia asiatica</name>
    <name type="common">Asian tapeworm</name>
    <dbReference type="NCBI Taxonomy" id="60517"/>
    <lineage>
        <taxon>Eukaryota</taxon>
        <taxon>Metazoa</taxon>
        <taxon>Spiralia</taxon>
        <taxon>Lophotrochozoa</taxon>
        <taxon>Platyhelminthes</taxon>
        <taxon>Cestoda</taxon>
        <taxon>Eucestoda</taxon>
        <taxon>Cyclophyllidea</taxon>
        <taxon>Taeniidae</taxon>
        <taxon>Taenia</taxon>
    </lineage>
</organism>
<dbReference type="WBParaSite" id="TASK_0000050801-mRNA-1">
    <property type="protein sequence ID" value="TASK_0000050801-mRNA-1"/>
    <property type="gene ID" value="TASK_0000050801"/>
</dbReference>
<keyword evidence="3" id="KW-1185">Reference proteome</keyword>
<dbReference type="Gene3D" id="1.20.1070.10">
    <property type="entry name" value="Rhodopsin 7-helix transmembrane proteins"/>
    <property type="match status" value="1"/>
</dbReference>
<sequence>MPKFQFFCYFHLPTMYYESNFKLQKSLSKDVHPTIYYRHLEKKQNQTRALNASTSLKIATFVEDRWPELLKQFQIVQAWLVHFFIFFVLPFVFLCLASFCLLSAVRMSGRFVRQHCIRGGVEFRNTLREEVRMTVLILCLIGAFFICQSPFVAYSACHKVGILSKPSRGHSLLRAAITLALALKSDCTFVFHCWLNQRFALALRRMLCSFSVNAASGRCYGSKSCSQDDSQNHYSSHQAQTRSLIKHHVIQQASRTEEKQIKILLKEIDCNRKAVGHSNKNFTREDELVRKSSRPPLAKPIKMVQMGLKRGAEENGKISAEDVMRTKVAEKPLLQKGSTDNTLQASNNNLRITSTLRTHGSKSPTMTVLKQCGRKQFHFFSENDLYTSCTTADCSCDSSCQAISFCSSLDCTAETSAQCRYSLTKSYSLPPLNSMNGPFYHPFPITYDDI</sequence>
<dbReference type="OrthoDB" id="6286129at2759"/>
<keyword evidence="1" id="KW-0472">Membrane</keyword>
<dbReference type="AlphaFoldDB" id="A0A0R3VTF0"/>
<dbReference type="Proteomes" id="UP000282613">
    <property type="component" value="Unassembled WGS sequence"/>
</dbReference>
<dbReference type="SUPFAM" id="SSF81321">
    <property type="entry name" value="Family A G protein-coupled receptor-like"/>
    <property type="match status" value="1"/>
</dbReference>